<keyword evidence="3" id="KW-0285">Flavoprotein</keyword>
<evidence type="ECO:0000313" key="11">
    <source>
        <dbReference type="Proteomes" id="UP000698242"/>
    </source>
</evidence>
<evidence type="ECO:0000313" key="10">
    <source>
        <dbReference type="EMBL" id="KAF0675154.1"/>
    </source>
</evidence>
<dbReference type="PANTHER" id="PTHR11530">
    <property type="entry name" value="D-AMINO ACID OXIDASE"/>
    <property type="match status" value="1"/>
</dbReference>
<feature type="domain" description="FAD dependent oxidoreductase" evidence="9">
    <location>
        <begin position="6"/>
        <end position="317"/>
    </location>
</feature>
<dbReference type="PRINTS" id="PR00420">
    <property type="entry name" value="RNGMNOXGNASE"/>
</dbReference>
<name>A0A921NRR7_9RHOB</name>
<evidence type="ECO:0000256" key="6">
    <source>
        <dbReference type="ARBA" id="ARBA00039101"/>
    </source>
</evidence>
<evidence type="ECO:0000256" key="7">
    <source>
        <dbReference type="ARBA" id="ARBA00039751"/>
    </source>
</evidence>
<gene>
    <name evidence="10" type="primary">thiO</name>
    <name evidence="10" type="ORF">PMES_02522</name>
</gene>
<dbReference type="InterPro" id="IPR023209">
    <property type="entry name" value="DAO"/>
</dbReference>
<dbReference type="InterPro" id="IPR006076">
    <property type="entry name" value="FAD-dep_OxRdtase"/>
</dbReference>
<evidence type="ECO:0000256" key="1">
    <source>
        <dbReference type="ARBA" id="ARBA00001974"/>
    </source>
</evidence>
<dbReference type="GO" id="GO:0003884">
    <property type="term" value="F:D-amino-acid oxidase activity"/>
    <property type="evidence" value="ECO:0007669"/>
    <property type="project" value="UniProtKB-EC"/>
</dbReference>
<comment type="cofactor">
    <cofactor evidence="1">
        <name>FAD</name>
        <dbReference type="ChEBI" id="CHEBI:57692"/>
    </cofactor>
</comment>
<dbReference type="SUPFAM" id="SSF54373">
    <property type="entry name" value="FAD-linked reductases, C-terminal domain"/>
    <property type="match status" value="1"/>
</dbReference>
<keyword evidence="11" id="KW-1185">Reference proteome</keyword>
<protein>
    <recommendedName>
        <fullName evidence="7">D-amino-acid oxidase</fullName>
        <ecNumber evidence="6">1.4.3.3</ecNumber>
    </recommendedName>
</protein>
<dbReference type="Pfam" id="PF01266">
    <property type="entry name" value="DAO"/>
    <property type="match status" value="1"/>
</dbReference>
<evidence type="ECO:0000256" key="5">
    <source>
        <dbReference type="ARBA" id="ARBA00023002"/>
    </source>
</evidence>
<evidence type="ECO:0000259" key="9">
    <source>
        <dbReference type="Pfam" id="PF01266"/>
    </source>
</evidence>
<dbReference type="EC" id="1.4.3.3" evidence="6"/>
<keyword evidence="4" id="KW-0274">FAD</keyword>
<comment type="caution">
    <text evidence="10">The sequence shown here is derived from an EMBL/GenBank/DDBJ whole genome shotgun (WGS) entry which is preliminary data.</text>
</comment>
<dbReference type="EMBL" id="APKE01000029">
    <property type="protein sequence ID" value="KAF0675154.1"/>
    <property type="molecule type" value="Genomic_DNA"/>
</dbReference>
<evidence type="ECO:0000256" key="3">
    <source>
        <dbReference type="ARBA" id="ARBA00022630"/>
    </source>
</evidence>
<proteinExistence type="inferred from homology"/>
<dbReference type="PANTHER" id="PTHR11530:SF11">
    <property type="entry name" value="D-ASPARTATE OXIDASE"/>
    <property type="match status" value="1"/>
</dbReference>
<sequence>MTELRKVTIAGAGVTGLTLAAELVDRGVKVRIADPAGAPGPHGCSWWAGGMLAPECEGESADPAVRRLGRQAADWWERQGAEVTRGGTLVVALNRDAGELERFARRVERGRMLDAEALGHLEPDLAGRFERGVLIESEAHLDPRAALGVLHARLEARGVTVERRDPMVESSAGTLIDARGLAASAALPDLRGVRGEMAILRSGDLRLGRPVRLLHPRYPLYVVPRGQGRFMIGATQIESSQRRHPRVRSVLELLSAAYALHPALAEADLLEIGSDARPAFPDNLPRIRKKGGHIHVNGLFRHGFLLSPSMAMMTADLICNDIEPEVMDEDHG</sequence>
<evidence type="ECO:0000256" key="8">
    <source>
        <dbReference type="ARBA" id="ARBA00049547"/>
    </source>
</evidence>
<reference evidence="10" key="1">
    <citation type="submission" date="2013-03" db="EMBL/GenBank/DDBJ databases">
        <title>Genome Sequence of the Profundibacterium mesophilum strain KAUST100406-0324T from Red Sea, a novel genus in the family Rhodobacteraceae.</title>
        <authorList>
            <person name="Essack M."/>
            <person name="Alam I."/>
            <person name="Lafi F."/>
            <person name="Alawi W."/>
            <person name="Kamanu F."/>
            <person name="Al-Suwailem A."/>
            <person name="Lee O.O."/>
            <person name="Xu Y."/>
            <person name="Bajic V."/>
            <person name="Qian P.-Y."/>
            <person name="Archer J."/>
        </authorList>
    </citation>
    <scope>NUCLEOTIDE SEQUENCE</scope>
    <source>
        <strain evidence="10">KAUST100406-0324</strain>
    </source>
</reference>
<accession>A0A921NRR7</accession>
<comment type="catalytic activity">
    <reaction evidence="8">
        <text>a D-alpha-amino acid + O2 + H2O = a 2-oxocarboxylate + H2O2 + NH4(+)</text>
        <dbReference type="Rhea" id="RHEA:21816"/>
        <dbReference type="ChEBI" id="CHEBI:15377"/>
        <dbReference type="ChEBI" id="CHEBI:15379"/>
        <dbReference type="ChEBI" id="CHEBI:16240"/>
        <dbReference type="ChEBI" id="CHEBI:28938"/>
        <dbReference type="ChEBI" id="CHEBI:35179"/>
        <dbReference type="ChEBI" id="CHEBI:59871"/>
        <dbReference type="EC" id="1.4.3.3"/>
    </reaction>
    <physiologicalReaction direction="left-to-right" evidence="8">
        <dbReference type="Rhea" id="RHEA:21817"/>
    </physiologicalReaction>
</comment>
<organism evidence="10 11">
    <name type="scientific">Profundibacterium mesophilum KAUST100406-0324</name>
    <dbReference type="NCBI Taxonomy" id="1037889"/>
    <lineage>
        <taxon>Bacteria</taxon>
        <taxon>Pseudomonadati</taxon>
        <taxon>Pseudomonadota</taxon>
        <taxon>Alphaproteobacteria</taxon>
        <taxon>Rhodobacterales</taxon>
        <taxon>Roseobacteraceae</taxon>
        <taxon>Profundibacterium</taxon>
    </lineage>
</organism>
<dbReference type="InterPro" id="IPR036188">
    <property type="entry name" value="FAD/NAD-bd_sf"/>
</dbReference>
<dbReference type="Gene3D" id="3.30.9.10">
    <property type="entry name" value="D-Amino Acid Oxidase, subunit A, domain 2"/>
    <property type="match status" value="1"/>
</dbReference>
<dbReference type="SUPFAM" id="SSF51905">
    <property type="entry name" value="FAD/NAD(P)-binding domain"/>
    <property type="match status" value="1"/>
</dbReference>
<comment type="similarity">
    <text evidence="2">Belongs to the DAMOX/DASOX family.</text>
</comment>
<dbReference type="Proteomes" id="UP000698242">
    <property type="component" value="Unassembled WGS sequence"/>
</dbReference>
<evidence type="ECO:0000256" key="4">
    <source>
        <dbReference type="ARBA" id="ARBA00022827"/>
    </source>
</evidence>
<keyword evidence="5 10" id="KW-0560">Oxidoreductase</keyword>
<dbReference type="Gene3D" id="3.50.50.60">
    <property type="entry name" value="FAD/NAD(P)-binding domain"/>
    <property type="match status" value="1"/>
</dbReference>
<dbReference type="GO" id="GO:0046416">
    <property type="term" value="P:D-amino acid metabolic process"/>
    <property type="evidence" value="ECO:0007669"/>
    <property type="project" value="InterPro"/>
</dbReference>
<dbReference type="RefSeq" id="WP_159966056.1">
    <property type="nucleotide sequence ID" value="NZ_APKE01000029.1"/>
</dbReference>
<evidence type="ECO:0000256" key="2">
    <source>
        <dbReference type="ARBA" id="ARBA00006730"/>
    </source>
</evidence>
<dbReference type="GO" id="GO:0071949">
    <property type="term" value="F:FAD binding"/>
    <property type="evidence" value="ECO:0007669"/>
    <property type="project" value="InterPro"/>
</dbReference>
<dbReference type="OrthoDB" id="9790035at2"/>
<dbReference type="AlphaFoldDB" id="A0A921NRR7"/>